<evidence type="ECO:0000313" key="3">
    <source>
        <dbReference type="Proteomes" id="UP000183760"/>
    </source>
</evidence>
<dbReference type="AlphaFoldDB" id="A0A511TDI7"/>
<dbReference type="STRING" id="1334629.MFUL124B02_42865"/>
<evidence type="ECO:0000313" key="1">
    <source>
        <dbReference type="EMBL" id="GEN11238.1"/>
    </source>
</evidence>
<organism evidence="1 4">
    <name type="scientific">Myxococcus fulvus</name>
    <dbReference type="NCBI Taxonomy" id="33"/>
    <lineage>
        <taxon>Bacteria</taxon>
        <taxon>Pseudomonadati</taxon>
        <taxon>Myxococcota</taxon>
        <taxon>Myxococcia</taxon>
        <taxon>Myxococcales</taxon>
        <taxon>Cystobacterineae</taxon>
        <taxon>Myxococcaceae</taxon>
        <taxon>Myxococcus</taxon>
    </lineage>
</organism>
<reference evidence="1 4" key="2">
    <citation type="submission" date="2019-07" db="EMBL/GenBank/DDBJ databases">
        <title>Whole genome shotgun sequence of Myxococcus fulvus NBRC 100333.</title>
        <authorList>
            <person name="Hosoyama A."/>
            <person name="Uohara A."/>
            <person name="Ohji S."/>
            <person name="Ichikawa N."/>
        </authorList>
    </citation>
    <scope>NUCLEOTIDE SEQUENCE [LARGE SCALE GENOMIC DNA]</scope>
    <source>
        <strain evidence="1 4">NBRC 100333</strain>
    </source>
</reference>
<evidence type="ECO:0000313" key="4">
    <source>
        <dbReference type="Proteomes" id="UP000321514"/>
    </source>
</evidence>
<dbReference type="RefSeq" id="WP_074958737.1">
    <property type="nucleotide sequence ID" value="NZ_BJXR01000045.1"/>
</dbReference>
<dbReference type="EMBL" id="BJXR01000045">
    <property type="protein sequence ID" value="GEN11238.1"/>
    <property type="molecule type" value="Genomic_DNA"/>
</dbReference>
<keyword evidence="3" id="KW-1185">Reference proteome</keyword>
<protein>
    <submittedName>
        <fullName evidence="1">Uncharacterized protein</fullName>
    </submittedName>
</protein>
<reference evidence="2 3" key="1">
    <citation type="submission" date="2016-10" db="EMBL/GenBank/DDBJ databases">
        <authorList>
            <person name="Varghese N."/>
            <person name="Submissions S."/>
        </authorList>
    </citation>
    <scope>NUCLEOTIDE SEQUENCE [LARGE SCALE GENOMIC DNA]</scope>
    <source>
        <strain evidence="2 3">DSM 16525</strain>
    </source>
</reference>
<comment type="caution">
    <text evidence="1">The sequence shown here is derived from an EMBL/GenBank/DDBJ whole genome shotgun (WGS) entry which is preliminary data.</text>
</comment>
<gene>
    <name evidence="1" type="ORF">MFU01_62750</name>
    <name evidence="2" type="ORF">SAMN05443572_11488</name>
</gene>
<evidence type="ECO:0000313" key="2">
    <source>
        <dbReference type="EMBL" id="SEU39480.1"/>
    </source>
</evidence>
<dbReference type="OrthoDB" id="5382151at2"/>
<accession>A0A511TDI7</accession>
<sequence>MSGNDKLESTIQVPRADRKGAKLVLERPSGTLNTVAMRLVVSGKMQGQERRQLHSATFSGETTLPLPDDFLPSAAQGFVRVVFSVADPAGVGARFLQRASLVFEKGTKEALWDDFSLEKGSVADFITLTWTVVE</sequence>
<proteinExistence type="predicted"/>
<dbReference type="Proteomes" id="UP000321514">
    <property type="component" value="Unassembled WGS sequence"/>
</dbReference>
<dbReference type="EMBL" id="FOIB01000014">
    <property type="protein sequence ID" value="SEU39480.1"/>
    <property type="molecule type" value="Genomic_DNA"/>
</dbReference>
<dbReference type="Proteomes" id="UP000183760">
    <property type="component" value="Unassembled WGS sequence"/>
</dbReference>
<name>A0A511TDI7_MYXFU</name>